<protein>
    <submittedName>
        <fullName evidence="2">Putative lipoprotein</fullName>
    </submittedName>
</protein>
<dbReference type="SUPFAM" id="SSF159594">
    <property type="entry name" value="XCC0632-like"/>
    <property type="match status" value="1"/>
</dbReference>
<feature type="domain" description="ABC-type transport auxiliary lipoprotein component" evidence="1">
    <location>
        <begin position="2"/>
        <end position="163"/>
    </location>
</feature>
<gene>
    <name evidence="2" type="ORF">AVDCRST_MAG51-1421</name>
</gene>
<reference evidence="2" key="1">
    <citation type="submission" date="2020-02" db="EMBL/GenBank/DDBJ databases">
        <authorList>
            <person name="Meier V. D."/>
        </authorList>
    </citation>
    <scope>NUCLEOTIDE SEQUENCE</scope>
    <source>
        <strain evidence="2">AVDCRST_MAG51</strain>
    </source>
</reference>
<dbReference type="InterPro" id="IPR005586">
    <property type="entry name" value="ABC_trans_aux"/>
</dbReference>
<dbReference type="EMBL" id="CADCUX010000313">
    <property type="protein sequence ID" value="CAA9411337.1"/>
    <property type="molecule type" value="Genomic_DNA"/>
</dbReference>
<keyword evidence="2" id="KW-0449">Lipoprotein</keyword>
<proteinExistence type="predicted"/>
<feature type="non-terminal residue" evidence="2">
    <location>
        <position position="1"/>
    </location>
</feature>
<dbReference type="Gene3D" id="3.40.50.10610">
    <property type="entry name" value="ABC-type transport auxiliary lipoprotein component"/>
    <property type="match status" value="1"/>
</dbReference>
<evidence type="ECO:0000259" key="1">
    <source>
        <dbReference type="Pfam" id="PF03886"/>
    </source>
</evidence>
<name>A0A6J4PBI3_9BURK</name>
<organism evidence="2">
    <name type="scientific">uncultured Ramlibacter sp</name>
    <dbReference type="NCBI Taxonomy" id="260755"/>
    <lineage>
        <taxon>Bacteria</taxon>
        <taxon>Pseudomonadati</taxon>
        <taxon>Pseudomonadota</taxon>
        <taxon>Betaproteobacteria</taxon>
        <taxon>Burkholderiales</taxon>
        <taxon>Comamonadaceae</taxon>
        <taxon>Ramlibacter</taxon>
        <taxon>environmental samples</taxon>
    </lineage>
</organism>
<accession>A0A6J4PBI3</accession>
<evidence type="ECO:0000313" key="2">
    <source>
        <dbReference type="EMBL" id="CAA9411337.1"/>
    </source>
</evidence>
<dbReference type="AlphaFoldDB" id="A0A6J4PBI3"/>
<sequence>APTAAPAVPLPPLVLADIEGAGALEGSAVLYRLGYADDHQLRAYALARWSAPPPQLVRQRLREQLGRDRPVLNLGESASLAREGGTQPHILRLELEEFAHVFESAERSHGALRLRASLFTSTPGGERLLGQRSISVQRPAPTPDAPGGVRALAAATDAAAADISRWLQQVR</sequence>
<dbReference type="Pfam" id="PF03886">
    <property type="entry name" value="ABC_trans_aux"/>
    <property type="match status" value="1"/>
</dbReference>